<name>A0A0M0JRG6_9EUKA</name>
<evidence type="ECO:0000313" key="1">
    <source>
        <dbReference type="EMBL" id="KOO29060.1"/>
    </source>
</evidence>
<keyword evidence="2" id="KW-1185">Reference proteome</keyword>
<dbReference type="Proteomes" id="UP000037460">
    <property type="component" value="Unassembled WGS sequence"/>
</dbReference>
<proteinExistence type="predicted"/>
<protein>
    <submittedName>
        <fullName evidence="1">Uncharacterized protein</fullName>
    </submittedName>
</protein>
<evidence type="ECO:0000313" key="2">
    <source>
        <dbReference type="Proteomes" id="UP000037460"/>
    </source>
</evidence>
<accession>A0A0M0JRG6</accession>
<sequence length="2073" mass="235881">MQTLFLRKKSTYDAPPSPAAMRIDPEVADRAPSTVVGHHHQVYYVRGRPFIAPASAIVRRAPNEAERGNGYYSQGKAVLSSSASRGKIASGALIADEEFAALFRNNLLRSCWKPGLAPDEVQAVLTLWESRLVESMHRWLHPELWHGFGRWWRRTWRWPWISAVARKVWFRRAAPALSQWRSRSRIRALGPFLLARVLIGWVRTWRYEAAFRCKANAVYVFFPFRKWVAFHMRARSRSCQQLFSDRQQVRLQTRGKVGAWLSWMSHAAERRVARRAFARWLALGLSRVLSTWTEYVRLLGVKRRAAMALRGGGLRRGFGTWLENAEGVRAAFGSLERASRCMLNVSTTKAFHTWAGYAEGVRAAFGSLERASRCMLNVSTSKAFHTWLGYAEGVSAAFGSLERASRCMLNVSTTKAFRQWSAEWGKRLVLRRALATLRNLVVKLGFVTWATQVNLRVEALVRLSKAVTALLCRGLRVGLTTWAVHALEIAAQVAKLHAPAKRAARILLNRELSRAFNGWCEPCTRRRRMLAAVMRLMRRELLKSYNTWKAHTAELAMMTRALSRFVRQAEAAALLEWRSVAEQTARQMQRVECIVRVMLVGSKFLAALNKWMAVCANHKLLVRVCRALLVQNLKRGLSTWLAFAQARQDALAAVSRALTAARDARRRAWSTWAEGVSLVVPMRIALVRLQTRGKVGAWLSWMSHAAERRVARRAFARWLALGLSRVLSTWTEYVRLLGVKRRAAMALRGGGLRRGFGTWLEYAEGVSAAFGSLERASRCMLNVSTTKAFHTWAGYAEGVRAAFGSLERASRCMLNVSTSKAFHTWLGYAEGVSAAFGSLERASRCMLNVSTTKAFHTWAGYAEGVRAAFGSLERASRCMLNVSTSKAFHTWLGYAEGASAAFGSLERASRCMLNVSTSKAFHTWLGYAEGVSGALQNVSQALGHWTYALLSIGWHAWATYVDGIDVARRRLQQIVVQVHAVRTGFAFSAWDTWLRERASRLLAAARRAAAFWLSKGASGAIKRWVTLRTQKHLTRRSLGLYMQRHLRVSWCKWALFKHKAVPLTFVLEQDFDTWTQRSSLRFGAFFKQAFGVRLRDVHVRRGSVILTAVANLPQQALVDLCRGKHRERLINDFRCGPIRVGKSGKGNGTLSRVFNRFKGLVRVPRLLRGANRSRHLRSLSASWAVWSNWRPGPSPPMNRHQSRVAARWRNRPLSKAFDAWEARTAERLTTRRVALRFTHRSLGAVWVAWEALCEKRRVMRCALAALMHSELRRGLVTWLEMLAERAQTQAVLARALASLRVWVGKHAYVRAWRSWLDTLATYGVQRRAFAFVRSLAVIRALTSWQEYLHMMQLLRRADGGFLLHSTARALRMWSALASRCVEVAALCRSALLASRRRGFVRAFRAFAACTVEALHRRRAIAHSIQASLARALTSWVHLSTLSHVELELWHRALGMWPRTLLAAGWELWRVHVASLRLGLGLRTRAQRACRTGRHRRAFDVLTACIVDLFASAQRAAAARTFRQRSSFRGWASWRAHEATLEPLRIAAARMRHVAAGRALRGWLAVVGDAAHARARMQAALHAGMRRAFTRAFTRWSTSHAERELKLCKMRTTLQALAGSPMSEARWFVNDSLQALAGGHRILRAFNTWKFELHAAVHRLRAASALLERLALDAFRGWAAVCAYERFVVAAFAHWRHRSLRRSVRRWRKVGRRLDLQASCVACAHYSQCAVRIGLRTWLGALEKYQMLVLALAAFGHFSARRALKRWCMHAATHGLVRHKERAVAGGRYATMRVAALRRWQSAVVSEIASLRRLSTAVEAGWRAVAGAFLRKLREAMAHSALTQSLLLQWRQRRVGHRLYQWRVRYAWASHVARVHRLLAHLPEWRALSRWMGCLQIHRRLHMLAGSFRPLHQRRAWFRTWRDHTRRPPLVPLGAPSHLRPIRSMTWRECCTWLGSEGIRVSHSPPVLLRALRTGAPYKELVRRIAPPFWVRHKLARVHDPRMLFGLIQQLFDAESFVHVLGCQRLAMGELVDGKALEHLELLAVMREVLELRLLEQHGMRSKESPKGAKPDWR</sequence>
<organism evidence="1 2">
    <name type="scientific">Chrysochromulina tobinii</name>
    <dbReference type="NCBI Taxonomy" id="1460289"/>
    <lineage>
        <taxon>Eukaryota</taxon>
        <taxon>Haptista</taxon>
        <taxon>Haptophyta</taxon>
        <taxon>Prymnesiophyceae</taxon>
        <taxon>Prymnesiales</taxon>
        <taxon>Chrysochromulinaceae</taxon>
        <taxon>Chrysochromulina</taxon>
    </lineage>
</organism>
<comment type="caution">
    <text evidence="1">The sequence shown here is derived from an EMBL/GenBank/DDBJ whole genome shotgun (WGS) entry which is preliminary data.</text>
</comment>
<reference evidence="2" key="1">
    <citation type="journal article" date="2015" name="PLoS Genet.">
        <title>Genome Sequence and Transcriptome Analyses of Chrysochromulina tobin: Metabolic Tools for Enhanced Algal Fitness in the Prominent Order Prymnesiales (Haptophyceae).</title>
        <authorList>
            <person name="Hovde B.T."/>
            <person name="Deodato C.R."/>
            <person name="Hunsperger H.M."/>
            <person name="Ryken S.A."/>
            <person name="Yost W."/>
            <person name="Jha R.K."/>
            <person name="Patterson J."/>
            <person name="Monnat R.J. Jr."/>
            <person name="Barlow S.B."/>
            <person name="Starkenburg S.R."/>
            <person name="Cattolico R.A."/>
        </authorList>
    </citation>
    <scope>NUCLEOTIDE SEQUENCE</scope>
    <source>
        <strain evidence="2">CCMP291</strain>
    </source>
</reference>
<dbReference type="EMBL" id="JWZX01002470">
    <property type="protein sequence ID" value="KOO29060.1"/>
    <property type="molecule type" value="Genomic_DNA"/>
</dbReference>
<gene>
    <name evidence="1" type="ORF">Ctob_001864</name>
</gene>
<dbReference type="OrthoDB" id="10692455at2759"/>